<proteinExistence type="predicted"/>
<dbReference type="AlphaFoldDB" id="A0A124I129"/>
<dbReference type="Proteomes" id="UP000052982">
    <property type="component" value="Unassembled WGS sequence"/>
</dbReference>
<dbReference type="OrthoDB" id="5517060at2"/>
<organism evidence="1 2">
    <name type="scientific">Streptomyces griseoruber</name>
    <dbReference type="NCBI Taxonomy" id="1943"/>
    <lineage>
        <taxon>Bacteria</taxon>
        <taxon>Bacillati</taxon>
        <taxon>Actinomycetota</taxon>
        <taxon>Actinomycetes</taxon>
        <taxon>Kitasatosporales</taxon>
        <taxon>Streptomycetaceae</taxon>
        <taxon>Streptomyces</taxon>
    </lineage>
</organism>
<name>A0A124I129_9ACTN</name>
<sequence>MHHDFSGGDPIVRKLCLTGRLRAVSGVLAAGALIVGLSGTAAHASETGALTAAAEIGIQFNPDGDAGQCGGTTGQQWGGTPDFTRSIRFDTDNRPGGCQLAFGVYDPDNTLAGASLTYGFQASPGGDAGQCGSQGTYRIPIQRFRTFGPSVRVDTDNRSGWCNLTFTVSGRSDVVLDVQFYADGDGGQCVNALPAGQYRSAFAGSPVTVGIDADGRPGGCQFLLRLRTV</sequence>
<reference evidence="1 2" key="1">
    <citation type="submission" date="2015-10" db="EMBL/GenBank/DDBJ databases">
        <title>Draft genome sequence of Streptomyces griseoruber DSM 40281, type strain for the species Streptomyces griseoruber.</title>
        <authorList>
            <person name="Ruckert C."/>
            <person name="Winkler A."/>
            <person name="Kalinowski J."/>
            <person name="Kampfer P."/>
            <person name="Glaeser S."/>
        </authorList>
    </citation>
    <scope>NUCLEOTIDE SEQUENCE [LARGE SCALE GENOMIC DNA]</scope>
    <source>
        <strain evidence="1 2">DSM 40281</strain>
    </source>
</reference>
<comment type="caution">
    <text evidence="1">The sequence shown here is derived from an EMBL/GenBank/DDBJ whole genome shotgun (WGS) entry which is preliminary data.</text>
</comment>
<protein>
    <submittedName>
        <fullName evidence="1">Uncharacterized protein</fullName>
    </submittedName>
</protein>
<accession>A0A124I129</accession>
<dbReference type="STRING" id="1943.AQJ64_40960"/>
<evidence type="ECO:0000313" key="1">
    <source>
        <dbReference type="EMBL" id="KUN75794.1"/>
    </source>
</evidence>
<gene>
    <name evidence="1" type="ORF">AQJ64_40960</name>
</gene>
<keyword evidence="2" id="KW-1185">Reference proteome</keyword>
<evidence type="ECO:0000313" key="2">
    <source>
        <dbReference type="Proteomes" id="UP000052982"/>
    </source>
</evidence>
<dbReference type="EMBL" id="LMWW01000073">
    <property type="protein sequence ID" value="KUN75794.1"/>
    <property type="molecule type" value="Genomic_DNA"/>
</dbReference>